<feature type="compositionally biased region" description="Low complexity" evidence="1">
    <location>
        <begin position="678"/>
        <end position="700"/>
    </location>
</feature>
<keyword evidence="5" id="KW-1185">Reference proteome</keyword>
<reference evidence="4 5" key="1">
    <citation type="submission" date="2016-08" db="EMBL/GenBank/DDBJ databases">
        <title>Genomes of anaerobic fungi encode conserved fungal cellulosomes for biomass hydrolysis.</title>
        <authorList>
            <consortium name="DOE Joint Genome Institute"/>
            <person name="Haitjema C.H."/>
            <person name="Gilmore S.P."/>
            <person name="Henske J.K."/>
            <person name="Solomon K.V."/>
            <person name="De Groot R."/>
            <person name="Kuo A."/>
            <person name="Mondo S.J."/>
            <person name="Salamov A.A."/>
            <person name="Labutti K."/>
            <person name="Zhao Z."/>
            <person name="Chiniquy J."/>
            <person name="Barry K."/>
            <person name="Brewer H.M."/>
            <person name="Purvine S.O."/>
            <person name="Wright A.T."/>
            <person name="Boxma B."/>
            <person name="Van Alen T."/>
            <person name="Hackstein J.H."/>
            <person name="Baker S.E."/>
            <person name="Grigoriev I.V."/>
            <person name="O'Malley M.A."/>
        </authorList>
    </citation>
    <scope>NUCLEOTIDE SEQUENCE [LARGE SCALE GENOMIC DNA]</scope>
    <source>
        <strain evidence="5">finn</strain>
    </source>
</reference>
<evidence type="ECO:0000313" key="4">
    <source>
        <dbReference type="EMBL" id="ORX42018.1"/>
    </source>
</evidence>
<feature type="domain" description="PH" evidence="2">
    <location>
        <begin position="485"/>
        <end position="603"/>
    </location>
</feature>
<dbReference type="Pfam" id="PF01369">
    <property type="entry name" value="Sec7"/>
    <property type="match status" value="1"/>
</dbReference>
<dbReference type="OrthoDB" id="2157641at2759"/>
<dbReference type="InterPro" id="IPR000904">
    <property type="entry name" value="Sec7_dom"/>
</dbReference>
<evidence type="ECO:0008006" key="6">
    <source>
        <dbReference type="Google" id="ProtNLM"/>
    </source>
</evidence>
<dbReference type="PROSITE" id="PS50190">
    <property type="entry name" value="SEC7"/>
    <property type="match status" value="1"/>
</dbReference>
<dbReference type="SUPFAM" id="SSF50729">
    <property type="entry name" value="PH domain-like"/>
    <property type="match status" value="1"/>
</dbReference>
<reference evidence="4 5" key="2">
    <citation type="submission" date="2016-08" db="EMBL/GenBank/DDBJ databases">
        <title>Pervasive Adenine N6-methylation of Active Genes in Fungi.</title>
        <authorList>
            <consortium name="DOE Joint Genome Institute"/>
            <person name="Mondo S.J."/>
            <person name="Dannebaum R.O."/>
            <person name="Kuo R.C."/>
            <person name="Labutti K."/>
            <person name="Haridas S."/>
            <person name="Kuo A."/>
            <person name="Salamov A."/>
            <person name="Ahrendt S.R."/>
            <person name="Lipzen A."/>
            <person name="Sullivan W."/>
            <person name="Andreopoulos W.B."/>
            <person name="Clum A."/>
            <person name="Lindquist E."/>
            <person name="Daum C."/>
            <person name="Ramamoorthy G.K."/>
            <person name="Gryganskyi A."/>
            <person name="Culley D."/>
            <person name="Magnuson J.K."/>
            <person name="James T.Y."/>
            <person name="O'Malley M.A."/>
            <person name="Stajich J.E."/>
            <person name="Spatafora J.W."/>
            <person name="Visel A."/>
            <person name="Grigoriev I.V."/>
        </authorList>
    </citation>
    <scope>NUCLEOTIDE SEQUENCE [LARGE SCALE GENOMIC DNA]</scope>
    <source>
        <strain evidence="5">finn</strain>
    </source>
</reference>
<proteinExistence type="predicted"/>
<name>A0A1Y1UVF1_9FUNG</name>
<dbReference type="InterPro" id="IPR035999">
    <property type="entry name" value="Sec7_dom_sf"/>
</dbReference>
<dbReference type="SUPFAM" id="SSF48425">
    <property type="entry name" value="Sec7 domain"/>
    <property type="match status" value="1"/>
</dbReference>
<evidence type="ECO:0000313" key="5">
    <source>
        <dbReference type="Proteomes" id="UP000193719"/>
    </source>
</evidence>
<dbReference type="GO" id="GO:0032012">
    <property type="term" value="P:regulation of ARF protein signal transduction"/>
    <property type="evidence" value="ECO:0007669"/>
    <property type="project" value="InterPro"/>
</dbReference>
<dbReference type="PANTHER" id="PTHR10663">
    <property type="entry name" value="GUANYL-NUCLEOTIDE EXCHANGE FACTOR"/>
    <property type="match status" value="1"/>
</dbReference>
<comment type="caution">
    <text evidence="4">The sequence shown here is derived from an EMBL/GenBank/DDBJ whole genome shotgun (WGS) entry which is preliminary data.</text>
</comment>
<evidence type="ECO:0000259" key="2">
    <source>
        <dbReference type="PROSITE" id="PS50003"/>
    </source>
</evidence>
<dbReference type="Gene3D" id="1.10.1000.11">
    <property type="entry name" value="Arf Nucleotide-binding Site Opener,domain 2"/>
    <property type="match status" value="1"/>
</dbReference>
<dbReference type="FunFam" id="1.10.1000.11:FF:000002">
    <property type="entry name" value="Cytohesin 1"/>
    <property type="match status" value="1"/>
</dbReference>
<dbReference type="InterPro" id="IPR001849">
    <property type="entry name" value="PH_domain"/>
</dbReference>
<dbReference type="InterPro" id="IPR011993">
    <property type="entry name" value="PH-like_dom_sf"/>
</dbReference>
<accession>A0A1Y1UVF1</accession>
<dbReference type="GO" id="GO:0005085">
    <property type="term" value="F:guanyl-nucleotide exchange factor activity"/>
    <property type="evidence" value="ECO:0007669"/>
    <property type="project" value="InterPro"/>
</dbReference>
<dbReference type="AlphaFoldDB" id="A0A1Y1UVF1"/>
<dbReference type="Pfam" id="PF00169">
    <property type="entry name" value="PH"/>
    <property type="match status" value="1"/>
</dbReference>
<dbReference type="InterPro" id="IPR023394">
    <property type="entry name" value="Sec7_C_sf"/>
</dbReference>
<feature type="domain" description="SEC7" evidence="3">
    <location>
        <begin position="5"/>
        <end position="112"/>
    </location>
</feature>
<sequence length="860" mass="100411">MKGVNFQKMAIDKALRSFLLNYALPVEAQEIDRVIKSFADKYYLDNPTIYNTADYPYILAYSLIMLNTDLHNPKVKNKITVKQFISNVEHSEIKYSIPREILEIIYDNIKVSEFISQNQLHSAGINKKKNGMLHRSLSILIKKNSTINTSSTLLDKHEKQIFDITKYENSYDIALDLEYSIMSLANIKIELSSYIYVNQYDLCNLSYMLDDSSSCYSSDKNINSYQYSQRSYQSSPLATQNYDFNNIYNERDSDEYLLNGDNEDMIINYWKEEDILEDANIEKINDGSNIQEQKKKQKSIDNSDIVQMLFKNKNNEHMEKERKSKLLCSPLVGKGYLSIANSRVSSLIGDIDHYKDKDNLTYVDLKSTQSMLLVNKPTDSTDEIYDYCNARNETTSNNYSSFNSFMDEYKKDLVSSSTESGVSYSVSNNTTNENKSLFMLNEDENRLSNMKQQHNTSQLNLKNTLSKNEKSNKTTSKLVIQLKEGKMKKGLFCDKNGKYIWNGKLSTYWVVLCEDRLILFSNWKWFENNNKSDSQKKDQSMIINVPKVSYIIPLINGICVYSNFEFKDRFIFHLCFDKKDILFEVETKESMIEWMNSINFLSSFVSANLNPLKCNRNIKSCDSLNKSISNLENEVNLILNDEFEEFETYPDDTFKGNLIDKDNKCNDNVNYEKESESKLNSSEKMNNNINNNEDNNNNSASKEEDNKYNNNNNSIIIPPKEDFSSLSDIQYIEFENDNLLEYYIKDVIEKYEIKNMEYLKNIQEYKKLYSQYIILSPISKISRQKCNDQLIKIIKQIRKNKIFYERYSCYIYFLKNCFEVDVTSNSNIYREVEKTGVEETELINTIDDVNQNPYISSSSA</sequence>
<dbReference type="Gene3D" id="2.30.29.30">
    <property type="entry name" value="Pleckstrin-homology domain (PH domain)/Phosphotyrosine-binding domain (PTB)"/>
    <property type="match status" value="1"/>
</dbReference>
<protein>
    <recommendedName>
        <fullName evidence="6">SEC7 domain-containing protein</fullName>
    </recommendedName>
</protein>
<dbReference type="PROSITE" id="PS50003">
    <property type="entry name" value="PH_DOMAIN"/>
    <property type="match status" value="1"/>
</dbReference>
<dbReference type="SMART" id="SM00222">
    <property type="entry name" value="Sec7"/>
    <property type="match status" value="1"/>
</dbReference>
<feature type="region of interest" description="Disordered" evidence="1">
    <location>
        <begin position="672"/>
        <end position="713"/>
    </location>
</feature>
<dbReference type="STRING" id="1754191.A0A1Y1UVF1"/>
<organism evidence="4 5">
    <name type="scientific">Piromyces finnis</name>
    <dbReference type="NCBI Taxonomy" id="1754191"/>
    <lineage>
        <taxon>Eukaryota</taxon>
        <taxon>Fungi</taxon>
        <taxon>Fungi incertae sedis</taxon>
        <taxon>Chytridiomycota</taxon>
        <taxon>Chytridiomycota incertae sedis</taxon>
        <taxon>Neocallimastigomycetes</taxon>
        <taxon>Neocallimastigales</taxon>
        <taxon>Neocallimastigaceae</taxon>
        <taxon>Piromyces</taxon>
    </lineage>
</organism>
<evidence type="ECO:0000259" key="3">
    <source>
        <dbReference type="PROSITE" id="PS50190"/>
    </source>
</evidence>
<evidence type="ECO:0000256" key="1">
    <source>
        <dbReference type="SAM" id="MobiDB-lite"/>
    </source>
</evidence>
<dbReference type="EMBL" id="MCFH01000072">
    <property type="protein sequence ID" value="ORX42018.1"/>
    <property type="molecule type" value="Genomic_DNA"/>
</dbReference>
<dbReference type="Proteomes" id="UP000193719">
    <property type="component" value="Unassembled WGS sequence"/>
</dbReference>
<gene>
    <name evidence="4" type="ORF">BCR36DRAFT_416325</name>
</gene>
<dbReference type="SMART" id="SM00233">
    <property type="entry name" value="PH"/>
    <property type="match status" value="1"/>
</dbReference>